<feature type="compositionally biased region" description="Low complexity" evidence="1">
    <location>
        <begin position="92"/>
        <end position="110"/>
    </location>
</feature>
<keyword evidence="3" id="KW-1185">Reference proteome</keyword>
<feature type="region of interest" description="Disordered" evidence="1">
    <location>
        <begin position="1"/>
        <end position="25"/>
    </location>
</feature>
<reference evidence="2" key="1">
    <citation type="submission" date="2022-09" db="EMBL/GenBank/DDBJ databases">
        <title>Fusarium specimens isolated from Avocado Roots.</title>
        <authorList>
            <person name="Stajich J."/>
            <person name="Roper C."/>
            <person name="Heimlech-Rivalta G."/>
        </authorList>
    </citation>
    <scope>NUCLEOTIDE SEQUENCE</scope>
    <source>
        <strain evidence="2">CF00136</strain>
    </source>
</reference>
<feature type="region of interest" description="Disordered" evidence="1">
    <location>
        <begin position="43"/>
        <end position="222"/>
    </location>
</feature>
<protein>
    <submittedName>
        <fullName evidence="2">Uncharacterized protein</fullName>
    </submittedName>
</protein>
<sequence>MTTPPPSMRTSPRKILSESSDTRSLTSSNFAQLLSRFEVLDTVSSAPNSSRASPKSKTTSTVNFSTIPGQISSSFLKQLSQGSTRIRERSSTESSRFSPGRFIPSSQASPRPRRARTFGTRSPVPSNNASSKSRQKSVAERRMMFETASQKEGISVTPRTSTLPRSTSKLAHSKSWQSIKARRSDPKSQTNSAVTLQNPTSSNKISVSNAFSPSSRVVPSPRSIIASDDTYDTWRSPLKRPDDSWPSFKRRSFAVPAPDASPSYIKSQYVEMSPHTIQTVSTSQVNLNPVLADDFIENHNISIEETRRHGWARNARKIASSLSNTVSTGSSSLRDRSRGSQDASIQAPGSLSAFMPFKLMRENNPSRSRLPCSRISSLRRKFDQPKEQSPVSIPLNPKRRESTFAKDGVSSSPSRTPLLKSSMTSDFGELDARSFRSKSYASHRSHKSTDLPQTPVSRRNTEKHISPLKQKIDLFESLDRHNPNPEVSNSTVGDRKSLIKFSKRKNSVVGPLRDFKATLRRISTSRQRTPSEWSTTSSRDIDIFQRRSPDNSPVARDEQAAASAVVSVANEPLSPHTVDSIPEQPILSQTFLTNKISPLVLDKPLSLPSASVARTGFNIDGEAGLSVAPPPLFAEPHRRFSCTKQALSRTANRLSLPDVEKEIELIELLENDRQRMLGTSPWISKARCNLEQPRPVRANELRRLVGLCKEKVRKLSGGRSE</sequence>
<name>A0A9W8RPG3_9HYPO</name>
<organism evidence="2 3">
    <name type="scientific">Fusarium torreyae</name>
    <dbReference type="NCBI Taxonomy" id="1237075"/>
    <lineage>
        <taxon>Eukaryota</taxon>
        <taxon>Fungi</taxon>
        <taxon>Dikarya</taxon>
        <taxon>Ascomycota</taxon>
        <taxon>Pezizomycotina</taxon>
        <taxon>Sordariomycetes</taxon>
        <taxon>Hypocreomycetidae</taxon>
        <taxon>Hypocreales</taxon>
        <taxon>Nectriaceae</taxon>
        <taxon>Fusarium</taxon>
    </lineage>
</organism>
<feature type="region of interest" description="Disordered" evidence="1">
    <location>
        <begin position="322"/>
        <end position="347"/>
    </location>
</feature>
<feature type="compositionally biased region" description="Basic and acidic residues" evidence="1">
    <location>
        <begin position="459"/>
        <end position="468"/>
    </location>
</feature>
<feature type="compositionally biased region" description="Low complexity" evidence="1">
    <location>
        <begin position="155"/>
        <end position="168"/>
    </location>
</feature>
<dbReference type="AlphaFoldDB" id="A0A9W8RPG3"/>
<evidence type="ECO:0000313" key="3">
    <source>
        <dbReference type="Proteomes" id="UP001152049"/>
    </source>
</evidence>
<dbReference type="Proteomes" id="UP001152049">
    <property type="component" value="Unassembled WGS sequence"/>
</dbReference>
<feature type="compositionally biased region" description="Polar residues" evidence="1">
    <location>
        <begin position="43"/>
        <end position="82"/>
    </location>
</feature>
<feature type="compositionally biased region" description="Low complexity" evidence="1">
    <location>
        <begin position="322"/>
        <end position="332"/>
    </location>
</feature>
<feature type="compositionally biased region" description="Polar residues" evidence="1">
    <location>
        <begin position="187"/>
        <end position="211"/>
    </location>
</feature>
<feature type="region of interest" description="Disordered" evidence="1">
    <location>
        <begin position="377"/>
        <end position="423"/>
    </location>
</feature>
<feature type="compositionally biased region" description="Polar residues" evidence="1">
    <location>
        <begin position="409"/>
        <end position="423"/>
    </location>
</feature>
<evidence type="ECO:0000313" key="2">
    <source>
        <dbReference type="EMBL" id="KAJ4247157.1"/>
    </source>
</evidence>
<proteinExistence type="predicted"/>
<dbReference type="EMBL" id="JAOQAZ010000040">
    <property type="protein sequence ID" value="KAJ4247157.1"/>
    <property type="molecule type" value="Genomic_DNA"/>
</dbReference>
<dbReference type="OrthoDB" id="5084700at2759"/>
<feature type="compositionally biased region" description="Polar residues" evidence="1">
    <location>
        <begin position="119"/>
        <end position="132"/>
    </location>
</feature>
<feature type="region of interest" description="Disordered" evidence="1">
    <location>
        <begin position="437"/>
        <end position="468"/>
    </location>
</feature>
<evidence type="ECO:0000256" key="1">
    <source>
        <dbReference type="SAM" id="MobiDB-lite"/>
    </source>
</evidence>
<accession>A0A9W8RPG3</accession>
<feature type="compositionally biased region" description="Low complexity" evidence="1">
    <location>
        <begin position="212"/>
        <end position="222"/>
    </location>
</feature>
<comment type="caution">
    <text evidence="2">The sequence shown here is derived from an EMBL/GenBank/DDBJ whole genome shotgun (WGS) entry which is preliminary data.</text>
</comment>
<gene>
    <name evidence="2" type="ORF">NW762_013296</name>
</gene>